<dbReference type="PRINTS" id="PR00036">
    <property type="entry name" value="HTHLACI"/>
</dbReference>
<sequence>MSTIKDVSKLAGVSPATVSRVINNANGVSAKTKEKVKQAIAELDFYPNAQARALVKQSTNTIGVVMSELSDPFFAIMARSIEITAEKYNANVLISTGSLNEEKERQAINSLQAQRCKAMVVNSKILSDEELIDFAHKIPGFVLINKYIEAIQERCIWLDNQQGGFNMAQYILEMGHSNVLVLSTKNKVYDASRRLAGIQSAFTQAHKILPANHIIYTSPDPQGGEKAIEQALANGIKFTAVLAYNDAVAVGAVAKLTEKGLSVPENVSVIGFDDVLLANYCSPPLTTVKYPIAVMSQKATELALTLSKNEGKVSQTINTYKYKPIIIKRSSVSWG</sequence>
<dbReference type="SUPFAM" id="SSF53822">
    <property type="entry name" value="Periplasmic binding protein-like I"/>
    <property type="match status" value="1"/>
</dbReference>
<keyword evidence="3" id="KW-0804">Transcription</keyword>
<dbReference type="Gene3D" id="1.10.260.40">
    <property type="entry name" value="lambda repressor-like DNA-binding domains"/>
    <property type="match status" value="1"/>
</dbReference>
<dbReference type="InterPro" id="IPR010982">
    <property type="entry name" value="Lambda_DNA-bd_dom_sf"/>
</dbReference>
<keyword evidence="5" id="KW-0614">Plasmid</keyword>
<keyword evidence="1" id="KW-0805">Transcription regulation</keyword>
<dbReference type="RefSeq" id="WP_268076536.1">
    <property type="nucleotide sequence ID" value="NZ_CP109966.1"/>
</dbReference>
<organism evidence="5 6">
    <name type="scientific">Catenovulum adriaticum</name>
    <dbReference type="NCBI Taxonomy" id="2984846"/>
    <lineage>
        <taxon>Bacteria</taxon>
        <taxon>Pseudomonadati</taxon>
        <taxon>Pseudomonadota</taxon>
        <taxon>Gammaproteobacteria</taxon>
        <taxon>Alteromonadales</taxon>
        <taxon>Alteromonadaceae</taxon>
        <taxon>Catenovulum</taxon>
    </lineage>
</organism>
<dbReference type="Gene3D" id="3.40.50.2300">
    <property type="match status" value="2"/>
</dbReference>
<keyword evidence="6" id="KW-1185">Reference proteome</keyword>
<dbReference type="Pfam" id="PF13377">
    <property type="entry name" value="Peripla_BP_3"/>
    <property type="match status" value="1"/>
</dbReference>
<reference evidence="5" key="1">
    <citation type="submission" date="2022-10" db="EMBL/GenBank/DDBJ databases">
        <title>Catenovulum adriacola sp. nov. isolated in the Harbour of Susak.</title>
        <authorList>
            <person name="Schoch T."/>
            <person name="Reich S.J."/>
            <person name="Stoeferle S."/>
            <person name="Flaiz M."/>
            <person name="Kazda M."/>
            <person name="Riedel C.U."/>
            <person name="Duerre P."/>
        </authorList>
    </citation>
    <scope>NUCLEOTIDE SEQUENCE</scope>
    <source>
        <strain evidence="5">TS8</strain>
        <plasmid evidence="5">pCadTS8_1</plasmid>
    </source>
</reference>
<dbReference type="PROSITE" id="PS50932">
    <property type="entry name" value="HTH_LACI_2"/>
    <property type="match status" value="1"/>
</dbReference>
<evidence type="ECO:0000313" key="6">
    <source>
        <dbReference type="Proteomes" id="UP001163726"/>
    </source>
</evidence>
<dbReference type="InterPro" id="IPR028082">
    <property type="entry name" value="Peripla_BP_I"/>
</dbReference>
<evidence type="ECO:0000259" key="4">
    <source>
        <dbReference type="PROSITE" id="PS50932"/>
    </source>
</evidence>
<feature type="domain" description="HTH lacI-type" evidence="4">
    <location>
        <begin position="2"/>
        <end position="56"/>
    </location>
</feature>
<evidence type="ECO:0000256" key="1">
    <source>
        <dbReference type="ARBA" id="ARBA00023015"/>
    </source>
</evidence>
<protein>
    <submittedName>
        <fullName evidence="5">LacI family DNA-binding transcriptional regulator</fullName>
    </submittedName>
</protein>
<dbReference type="InterPro" id="IPR000843">
    <property type="entry name" value="HTH_LacI"/>
</dbReference>
<dbReference type="PANTHER" id="PTHR30146">
    <property type="entry name" value="LACI-RELATED TRANSCRIPTIONAL REPRESSOR"/>
    <property type="match status" value="1"/>
</dbReference>
<dbReference type="CDD" id="cd01392">
    <property type="entry name" value="HTH_LacI"/>
    <property type="match status" value="1"/>
</dbReference>
<evidence type="ECO:0000313" key="5">
    <source>
        <dbReference type="EMBL" id="WAJ71814.1"/>
    </source>
</evidence>
<gene>
    <name evidence="5" type="ORF">OLW01_15870</name>
</gene>
<dbReference type="InterPro" id="IPR046335">
    <property type="entry name" value="LacI/GalR-like_sensor"/>
</dbReference>
<accession>A0ABY7AQQ1</accession>
<dbReference type="EMBL" id="CP109966">
    <property type="protein sequence ID" value="WAJ71814.1"/>
    <property type="molecule type" value="Genomic_DNA"/>
</dbReference>
<dbReference type="SUPFAM" id="SSF47413">
    <property type="entry name" value="lambda repressor-like DNA-binding domains"/>
    <property type="match status" value="1"/>
</dbReference>
<dbReference type="Pfam" id="PF00356">
    <property type="entry name" value="LacI"/>
    <property type="match status" value="1"/>
</dbReference>
<geneLocation type="plasmid" evidence="5 6">
    <name>pCadTS8_1</name>
</geneLocation>
<evidence type="ECO:0000256" key="3">
    <source>
        <dbReference type="ARBA" id="ARBA00023163"/>
    </source>
</evidence>
<dbReference type="GO" id="GO:0003677">
    <property type="term" value="F:DNA binding"/>
    <property type="evidence" value="ECO:0007669"/>
    <property type="project" value="UniProtKB-KW"/>
</dbReference>
<dbReference type="SMART" id="SM00354">
    <property type="entry name" value="HTH_LACI"/>
    <property type="match status" value="1"/>
</dbReference>
<dbReference type="CDD" id="cd06270">
    <property type="entry name" value="PBP1_GalS-like"/>
    <property type="match status" value="1"/>
</dbReference>
<name>A0ABY7AQQ1_9ALTE</name>
<proteinExistence type="predicted"/>
<keyword evidence="2 5" id="KW-0238">DNA-binding</keyword>
<dbReference type="PANTHER" id="PTHR30146:SF109">
    <property type="entry name" value="HTH-TYPE TRANSCRIPTIONAL REGULATOR GALS"/>
    <property type="match status" value="1"/>
</dbReference>
<evidence type="ECO:0000256" key="2">
    <source>
        <dbReference type="ARBA" id="ARBA00023125"/>
    </source>
</evidence>
<dbReference type="Proteomes" id="UP001163726">
    <property type="component" value="Plasmid pCadTS8_1"/>
</dbReference>